<evidence type="ECO:0000256" key="5">
    <source>
        <dbReference type="ARBA" id="ARBA00022741"/>
    </source>
</evidence>
<dbReference type="InterPro" id="IPR017871">
    <property type="entry name" value="ABC_transporter-like_CS"/>
</dbReference>
<dbReference type="Pfam" id="PF00005">
    <property type="entry name" value="ABC_tran"/>
    <property type="match status" value="2"/>
</dbReference>
<dbReference type="InterPro" id="IPR010929">
    <property type="entry name" value="PDR_CDR_ABC"/>
</dbReference>
<evidence type="ECO:0000256" key="7">
    <source>
        <dbReference type="ARBA" id="ARBA00022989"/>
    </source>
</evidence>
<feature type="compositionally biased region" description="Polar residues" evidence="10">
    <location>
        <begin position="38"/>
        <end position="47"/>
    </location>
</feature>
<evidence type="ECO:0000256" key="6">
    <source>
        <dbReference type="ARBA" id="ARBA00022840"/>
    </source>
</evidence>
<feature type="coiled-coil region" evidence="9">
    <location>
        <begin position="828"/>
        <end position="855"/>
    </location>
</feature>
<evidence type="ECO:0000256" key="2">
    <source>
        <dbReference type="ARBA" id="ARBA00006012"/>
    </source>
</evidence>
<sequence length="1496" mass="167666">MAAPSIPAVNVHVANASHGEEQPRPFPERTNSEHSMLHVSQSEAPEQGLEISQSLIVDGLARTNTAGVDVKRAEQEFAQLDRQFSDYSERSRRMQSQQSGEYSKGQLRDVEKALNSDGSLEQPWDLETALRGAKAAEHEAGIKVKRIGVIWDNLTVRGIGGAKNIVKTFPDAFIDFFNLPGTIMSMFGWGKKGQEIDIIKDFRGVAKSGEMILVLGRPGSGCTTFLKVISNQRFGYTGVSGTVMYGPFDAKTFAKEYRGEAVYNQEDDVHHPSLTVGQTLGFALDTKTPGKRPSGMSKNEFKGNVVALLLKMFNIAHTQNTVVGGPFIRGISGGERKRVSIAEMFTTGATVLAWDNSTRGLDSSTAVDYSKCLRILTDLYQTTTFVSLYQASESIYEQFDKVMVIDSGRQVYFGPTGEARAYFERLGFLAKPRQTTADYLTGCTDEYEREYEPGRSALNAPSSPDSFVEAFNRSENAERLSQEMARYREQIQEEKENYDDFRAAHREAKRKHTPTSSVYSVPFYLQVWALMQRQFLIKWQDKFSFTVSWITSVAVAFVVGSVWLNTPQTSQGAFTRGGVLFISLLFNAFQAFGELPATMLGRPIVNKHKAYTFHRPSALWLAQIIVDLGFATTQILVFSIIVYFMTGLVRDAGAFLIFILFNISCYVAMALFFRTIGCLCPDFDYAMKFAACVITLFVLTSGYLLQAQSQLDWLSWIFWINVLGLGFSALMMNEFDRINLECSRESLIPSGLGYNSLEHQVCTLPGSIPSVPSVAGSDYIITAFSYNPSDLWRNWGLIIVWICVYMFLNTVFGELLHYGAGGKTATFFQQENSDRRRLNEKLQEKKQRRLRKEGTDPGSDLDVKSKSILTWENLAYDVPTPAGQVRLLRGVFGYVKPGELTALMGASGAGKTTLLDVLAARKNIGVIGGEVLVDGVKPGIAFQRGTSYAEQLDVHETTQTIREALRFSADLRQPYEIPQLQKYDYVEEIISLLELEDLADAIIGDPPSGLSVEERKRVTIGIELAAKPELLLFLDEPTSGLDSQSAFNIVRFLRKLARAGQAILCTIHQPNSTLFENFDRLLLLQHGGECVYFGDIGKDAEILIDYFRRHGAECPPKANVAEWMLDAIGAGISPQIGDQDWGEVWRESDEFAATKKEIIEMKESRIRAVGGVPKVEEKEYATPLMHQIKVVTWRTNLSFWRSPNYGFTRLFNHVVIALLSGLAFLNLDNSRTSLQYRVFIIFQVTIIPALILAQVEPKYDLSRLIFYRESAAKAYRQFPFALAMVIAELPYSILCAVAFFLPLYYIPGLQADPSRAGYQFLMILVVELFSVALGQAIAAITPSALIAALLNPFVVIVFALFCGVTIPKPQIPYFWRVWLYELVPFTRLIGGMVTTELHDRVVECTEREFNRFEAPSGQSCGEYMARFFENGGPGYLRDNLTSACEYCAYRVGDEFYEPFGFSFDYRWRDLGILSAFIVSSLIILFTASRFLNFNRR</sequence>
<feature type="transmembrane region" description="Helical" evidence="11">
    <location>
        <begin position="1234"/>
        <end position="1255"/>
    </location>
</feature>
<feature type="transmembrane region" description="Helical" evidence="11">
    <location>
        <begin position="652"/>
        <end position="673"/>
    </location>
</feature>
<dbReference type="Pfam" id="PF19055">
    <property type="entry name" value="ABC2_membrane_7"/>
    <property type="match status" value="1"/>
</dbReference>
<dbReference type="InterPro" id="IPR003593">
    <property type="entry name" value="AAA+_ATPase"/>
</dbReference>
<feature type="transmembrane region" description="Helical" evidence="11">
    <location>
        <begin position="1344"/>
        <end position="1366"/>
    </location>
</feature>
<dbReference type="Gene3D" id="3.40.50.300">
    <property type="entry name" value="P-loop containing nucleotide triphosphate hydrolases"/>
    <property type="match status" value="2"/>
</dbReference>
<evidence type="ECO:0000256" key="8">
    <source>
        <dbReference type="ARBA" id="ARBA00023136"/>
    </source>
</evidence>
<comment type="caution">
    <text evidence="13">The sequence shown here is derived from an EMBL/GenBank/DDBJ whole genome shotgun (WGS) entry which is preliminary data.</text>
</comment>
<feature type="transmembrane region" description="Helical" evidence="11">
    <location>
        <begin position="1470"/>
        <end position="1491"/>
    </location>
</feature>
<dbReference type="GO" id="GO:0016020">
    <property type="term" value="C:membrane"/>
    <property type="evidence" value="ECO:0007669"/>
    <property type="project" value="UniProtKB-SubCell"/>
</dbReference>
<feature type="coiled-coil region" evidence="9">
    <location>
        <begin position="477"/>
        <end position="511"/>
    </location>
</feature>
<evidence type="ECO:0000256" key="9">
    <source>
        <dbReference type="SAM" id="Coils"/>
    </source>
</evidence>
<keyword evidence="3" id="KW-0813">Transport</keyword>
<keyword evidence="5" id="KW-0547">Nucleotide-binding</keyword>
<proteinExistence type="inferred from homology"/>
<dbReference type="InterPro" id="IPR027417">
    <property type="entry name" value="P-loop_NTPase"/>
</dbReference>
<dbReference type="GO" id="GO:0005524">
    <property type="term" value="F:ATP binding"/>
    <property type="evidence" value="ECO:0007669"/>
    <property type="project" value="UniProtKB-KW"/>
</dbReference>
<feature type="transmembrane region" description="Helical" evidence="11">
    <location>
        <begin position="685"/>
        <end position="707"/>
    </location>
</feature>
<gene>
    <name evidence="13" type="ORF">GJ744_006943</name>
</gene>
<dbReference type="Pfam" id="PF14510">
    <property type="entry name" value="ABC_trans_N"/>
    <property type="match status" value="1"/>
</dbReference>
<protein>
    <recommendedName>
        <fullName evidence="12">ABC transporter domain-containing protein</fullName>
    </recommendedName>
</protein>
<keyword evidence="4 11" id="KW-0812">Transmembrane</keyword>
<evidence type="ECO:0000256" key="11">
    <source>
        <dbReference type="SAM" id="Phobius"/>
    </source>
</evidence>
<feature type="domain" description="ABC transporter" evidence="12">
    <location>
        <begin position="174"/>
        <end position="432"/>
    </location>
</feature>
<keyword evidence="14" id="KW-1185">Reference proteome</keyword>
<dbReference type="PANTHER" id="PTHR19241">
    <property type="entry name" value="ATP-BINDING CASSETTE TRANSPORTER"/>
    <property type="match status" value="1"/>
</dbReference>
<dbReference type="CDD" id="cd03233">
    <property type="entry name" value="ABCG_PDR_domain1"/>
    <property type="match status" value="1"/>
</dbReference>
<dbReference type="InterPro" id="IPR043926">
    <property type="entry name" value="ABCG_dom"/>
</dbReference>
<dbReference type="Proteomes" id="UP000606974">
    <property type="component" value="Unassembled WGS sequence"/>
</dbReference>
<comment type="similarity">
    <text evidence="2">Belongs to the ABC transporter superfamily. ABCG family. PDR (TC 3.A.1.205) subfamily.</text>
</comment>
<evidence type="ECO:0000259" key="12">
    <source>
        <dbReference type="PROSITE" id="PS50893"/>
    </source>
</evidence>
<feature type="region of interest" description="Disordered" evidence="10">
    <location>
        <begin position="85"/>
        <end position="106"/>
    </location>
</feature>
<evidence type="ECO:0000256" key="10">
    <source>
        <dbReference type="SAM" id="MobiDB-lite"/>
    </source>
</evidence>
<accession>A0A8H7ANP6</accession>
<feature type="region of interest" description="Disordered" evidence="10">
    <location>
        <begin position="1"/>
        <end position="47"/>
    </location>
</feature>
<keyword evidence="6" id="KW-0067">ATP-binding</keyword>
<evidence type="ECO:0000256" key="3">
    <source>
        <dbReference type="ARBA" id="ARBA00022448"/>
    </source>
</evidence>
<feature type="transmembrane region" description="Helical" evidence="11">
    <location>
        <begin position="1280"/>
        <end position="1306"/>
    </location>
</feature>
<dbReference type="GO" id="GO:0140359">
    <property type="term" value="F:ABC-type transporter activity"/>
    <property type="evidence" value="ECO:0007669"/>
    <property type="project" value="InterPro"/>
</dbReference>
<feature type="transmembrane region" description="Helical" evidence="11">
    <location>
        <begin position="543"/>
        <end position="564"/>
    </location>
</feature>
<dbReference type="PROSITE" id="PS50893">
    <property type="entry name" value="ABC_TRANSPORTER_2"/>
    <property type="match status" value="2"/>
</dbReference>
<dbReference type="EMBL" id="JAACFV010000032">
    <property type="protein sequence ID" value="KAF7510247.1"/>
    <property type="molecule type" value="Genomic_DNA"/>
</dbReference>
<dbReference type="FunFam" id="3.40.50.300:FF:001010">
    <property type="entry name" value="ABC multidrug transporter (Eurofung)"/>
    <property type="match status" value="1"/>
</dbReference>
<evidence type="ECO:0000256" key="4">
    <source>
        <dbReference type="ARBA" id="ARBA00022692"/>
    </source>
</evidence>
<dbReference type="InterPro" id="IPR003439">
    <property type="entry name" value="ABC_transporter-like_ATP-bd"/>
</dbReference>
<evidence type="ECO:0000313" key="13">
    <source>
        <dbReference type="EMBL" id="KAF7510247.1"/>
    </source>
</evidence>
<feature type="transmembrane region" description="Helical" evidence="11">
    <location>
        <begin position="618"/>
        <end position="646"/>
    </location>
</feature>
<name>A0A8H7ANP6_9EURO</name>
<evidence type="ECO:0000313" key="14">
    <source>
        <dbReference type="Proteomes" id="UP000606974"/>
    </source>
</evidence>
<dbReference type="Pfam" id="PF01061">
    <property type="entry name" value="ABC2_membrane"/>
    <property type="match status" value="2"/>
</dbReference>
<dbReference type="OrthoDB" id="245989at2759"/>
<dbReference type="InterPro" id="IPR034003">
    <property type="entry name" value="ABCG_PDR_2"/>
</dbReference>
<dbReference type="InterPro" id="IPR013525">
    <property type="entry name" value="ABC2_TM"/>
</dbReference>
<organism evidence="13 14">
    <name type="scientific">Endocarpon pusillum</name>
    <dbReference type="NCBI Taxonomy" id="364733"/>
    <lineage>
        <taxon>Eukaryota</taxon>
        <taxon>Fungi</taxon>
        <taxon>Dikarya</taxon>
        <taxon>Ascomycota</taxon>
        <taxon>Pezizomycotina</taxon>
        <taxon>Eurotiomycetes</taxon>
        <taxon>Chaetothyriomycetidae</taxon>
        <taxon>Verrucariales</taxon>
        <taxon>Verrucariaceae</taxon>
        <taxon>Endocarpon</taxon>
    </lineage>
</organism>
<dbReference type="InterPro" id="IPR034001">
    <property type="entry name" value="ABCG_PDR_1"/>
</dbReference>
<feature type="domain" description="ABC transporter" evidence="12">
    <location>
        <begin position="869"/>
        <end position="1112"/>
    </location>
</feature>
<dbReference type="SMART" id="SM00382">
    <property type="entry name" value="AAA"/>
    <property type="match status" value="2"/>
</dbReference>
<dbReference type="InterPro" id="IPR029481">
    <property type="entry name" value="ABC_trans_N"/>
</dbReference>
<comment type="subcellular location">
    <subcellularLocation>
        <location evidence="1">Membrane</location>
        <topology evidence="1">Multi-pass membrane protein</topology>
    </subcellularLocation>
</comment>
<dbReference type="SUPFAM" id="SSF52540">
    <property type="entry name" value="P-loop containing nucleoside triphosphate hydrolases"/>
    <property type="match status" value="2"/>
</dbReference>
<keyword evidence="8 11" id="KW-0472">Membrane</keyword>
<feature type="transmembrane region" description="Helical" evidence="11">
    <location>
        <begin position="791"/>
        <end position="808"/>
    </location>
</feature>
<feature type="compositionally biased region" description="Basic and acidic residues" evidence="10">
    <location>
        <begin position="18"/>
        <end position="36"/>
    </location>
</feature>
<feature type="transmembrane region" description="Helical" evidence="11">
    <location>
        <begin position="713"/>
        <end position="731"/>
    </location>
</feature>
<dbReference type="FunFam" id="3.40.50.300:FF:000054">
    <property type="entry name" value="ABC multidrug transporter atrF"/>
    <property type="match status" value="1"/>
</dbReference>
<dbReference type="CDD" id="cd03232">
    <property type="entry name" value="ABCG_PDR_domain2"/>
    <property type="match status" value="1"/>
</dbReference>
<evidence type="ECO:0000256" key="1">
    <source>
        <dbReference type="ARBA" id="ARBA00004141"/>
    </source>
</evidence>
<keyword evidence="9" id="KW-0175">Coiled coil</keyword>
<dbReference type="Pfam" id="PF06422">
    <property type="entry name" value="PDR_CDR"/>
    <property type="match status" value="1"/>
</dbReference>
<feature type="transmembrane region" description="Helical" evidence="11">
    <location>
        <begin position="1210"/>
        <end position="1227"/>
    </location>
</feature>
<feature type="transmembrane region" description="Helical" evidence="11">
    <location>
        <begin position="576"/>
        <end position="597"/>
    </location>
</feature>
<feature type="transmembrane region" description="Helical" evidence="11">
    <location>
        <begin position="1318"/>
        <end position="1338"/>
    </location>
</feature>
<reference evidence="13" key="1">
    <citation type="submission" date="2020-02" db="EMBL/GenBank/DDBJ databases">
        <authorList>
            <person name="Palmer J.M."/>
        </authorList>
    </citation>
    <scope>NUCLEOTIDE SEQUENCE</scope>
    <source>
        <strain evidence="13">EPUS1.4</strain>
        <tissue evidence="13">Thallus</tissue>
    </source>
</reference>
<dbReference type="PROSITE" id="PS00211">
    <property type="entry name" value="ABC_TRANSPORTER_1"/>
    <property type="match status" value="1"/>
</dbReference>
<dbReference type="GO" id="GO:0016887">
    <property type="term" value="F:ATP hydrolysis activity"/>
    <property type="evidence" value="ECO:0007669"/>
    <property type="project" value="InterPro"/>
</dbReference>
<keyword evidence="7 11" id="KW-1133">Transmembrane helix</keyword>